<feature type="transmembrane region" description="Helical" evidence="7">
    <location>
        <begin position="392"/>
        <end position="410"/>
    </location>
</feature>
<reference evidence="8 9" key="1">
    <citation type="submission" date="2020-02" db="EMBL/GenBank/DDBJ databases">
        <title>Genome sequencing for Kineobactrum sp. M2.</title>
        <authorList>
            <person name="Park S.-J."/>
        </authorList>
    </citation>
    <scope>NUCLEOTIDE SEQUENCE [LARGE SCALE GENOMIC DNA]</scope>
    <source>
        <strain evidence="8 9">M2</strain>
    </source>
</reference>
<protein>
    <submittedName>
        <fullName evidence="8">MATE family efflux transporter</fullName>
    </submittedName>
</protein>
<feature type="transmembrane region" description="Helical" evidence="7">
    <location>
        <begin position="190"/>
        <end position="211"/>
    </location>
</feature>
<evidence type="ECO:0000256" key="3">
    <source>
        <dbReference type="ARBA" id="ARBA00022448"/>
    </source>
</evidence>
<keyword evidence="9" id="KW-1185">Reference proteome</keyword>
<name>A0A6C0U529_9GAMM</name>
<dbReference type="Proteomes" id="UP000477680">
    <property type="component" value="Chromosome"/>
</dbReference>
<comment type="similarity">
    <text evidence="2">Belongs to the multi antimicrobial extrusion (MATE) (TC 2.A.66.1) family.</text>
</comment>
<proteinExistence type="inferred from homology"/>
<dbReference type="AlphaFoldDB" id="A0A6C0U529"/>
<keyword evidence="6 7" id="KW-0472">Membrane</keyword>
<evidence type="ECO:0000256" key="7">
    <source>
        <dbReference type="SAM" id="Phobius"/>
    </source>
</evidence>
<evidence type="ECO:0000256" key="5">
    <source>
        <dbReference type="ARBA" id="ARBA00022989"/>
    </source>
</evidence>
<gene>
    <name evidence="8" type="ORF">G3T16_12365</name>
</gene>
<keyword evidence="5 7" id="KW-1133">Transmembrane helix</keyword>
<evidence type="ECO:0000256" key="6">
    <source>
        <dbReference type="ARBA" id="ARBA00023136"/>
    </source>
</evidence>
<feature type="transmembrane region" description="Helical" evidence="7">
    <location>
        <begin position="89"/>
        <end position="111"/>
    </location>
</feature>
<dbReference type="CDD" id="cd13136">
    <property type="entry name" value="MATE_DinF_like"/>
    <property type="match status" value="1"/>
</dbReference>
<dbReference type="GO" id="GO:0015297">
    <property type="term" value="F:antiporter activity"/>
    <property type="evidence" value="ECO:0007669"/>
    <property type="project" value="InterPro"/>
</dbReference>
<feature type="transmembrane region" description="Helical" evidence="7">
    <location>
        <begin position="131"/>
        <end position="156"/>
    </location>
</feature>
<dbReference type="KEGG" id="kim:G3T16_12365"/>
<keyword evidence="3" id="KW-0813">Transport</keyword>
<comment type="subcellular location">
    <subcellularLocation>
        <location evidence="1">Membrane</location>
        <topology evidence="1">Multi-pass membrane protein</topology>
    </subcellularLocation>
</comment>
<dbReference type="NCBIfam" id="TIGR00797">
    <property type="entry name" value="matE"/>
    <property type="match status" value="1"/>
</dbReference>
<dbReference type="PANTHER" id="PTHR43298">
    <property type="entry name" value="MULTIDRUG RESISTANCE PROTEIN NORM-RELATED"/>
    <property type="match status" value="1"/>
</dbReference>
<feature type="transmembrane region" description="Helical" evidence="7">
    <location>
        <begin position="246"/>
        <end position="265"/>
    </location>
</feature>
<dbReference type="Pfam" id="PF01554">
    <property type="entry name" value="MatE"/>
    <property type="match status" value="2"/>
</dbReference>
<dbReference type="PANTHER" id="PTHR43298:SF2">
    <property type="entry name" value="FMN_FAD EXPORTER YEEO-RELATED"/>
    <property type="match status" value="1"/>
</dbReference>
<dbReference type="RefSeq" id="WP_163495523.1">
    <property type="nucleotide sequence ID" value="NZ_CP048711.1"/>
</dbReference>
<feature type="transmembrane region" description="Helical" evidence="7">
    <location>
        <begin position="163"/>
        <end position="184"/>
    </location>
</feature>
<dbReference type="GO" id="GO:0042910">
    <property type="term" value="F:xenobiotic transmembrane transporter activity"/>
    <property type="evidence" value="ECO:0007669"/>
    <property type="project" value="InterPro"/>
</dbReference>
<evidence type="ECO:0000256" key="4">
    <source>
        <dbReference type="ARBA" id="ARBA00022692"/>
    </source>
</evidence>
<feature type="transmembrane region" description="Helical" evidence="7">
    <location>
        <begin position="277"/>
        <end position="301"/>
    </location>
</feature>
<dbReference type="InterPro" id="IPR050222">
    <property type="entry name" value="MATE_MdtK"/>
</dbReference>
<sequence>MLNTDRLTRGRIASLAWPIILANAAVPLLGLADTAVIGHFATLEDLGAVAFGSVIFSFVYWSFGFLRMGTTGFVAQAAGAGDEAEVRAALARALLLALAIGLALLLVQAPIRDSALFLLGGSEPVRELAGSYFSIRIWGAPATLGLFALVGILIGLGKSKTLLLVQLFLNGLNIALDILFAGVLNMGADGIALGTALAEWCSLLFTLLIVWRVLRERHRDAEPFIPVARLRELAPLRRTLSANSDIMIRTLLLVSSFAWFVRQSGEFGDEVLAANHILLQLISFSAFFLDGFAFVAEAVTGAAAGSGRRRRFDIAVRRSTELAAGSALLLAVAVLLGGEFAVRALTGHSAVQLAAISQLLPVATYILLSFAAFQLDGIFIGTTRTAEMRNATLAAAAGFFLLSFPLTAALGVTGLWLAFIALVVLRAIALLYYYPALRRSIRPVTAGTRDSRRIVR</sequence>
<evidence type="ECO:0000313" key="9">
    <source>
        <dbReference type="Proteomes" id="UP000477680"/>
    </source>
</evidence>
<dbReference type="InterPro" id="IPR002528">
    <property type="entry name" value="MATE_fam"/>
</dbReference>
<feature type="transmembrane region" description="Helical" evidence="7">
    <location>
        <begin position="322"/>
        <end position="342"/>
    </location>
</feature>
<evidence type="ECO:0000313" key="8">
    <source>
        <dbReference type="EMBL" id="QIB66087.1"/>
    </source>
</evidence>
<feature type="transmembrane region" description="Helical" evidence="7">
    <location>
        <begin position="46"/>
        <end position="68"/>
    </location>
</feature>
<dbReference type="EMBL" id="CP048711">
    <property type="protein sequence ID" value="QIB66087.1"/>
    <property type="molecule type" value="Genomic_DNA"/>
</dbReference>
<feature type="transmembrane region" description="Helical" evidence="7">
    <location>
        <begin position="362"/>
        <end position="380"/>
    </location>
</feature>
<feature type="transmembrane region" description="Helical" evidence="7">
    <location>
        <begin position="416"/>
        <end position="434"/>
    </location>
</feature>
<accession>A0A6C0U529</accession>
<organism evidence="8 9">
    <name type="scientific">Kineobactrum salinum</name>
    <dbReference type="NCBI Taxonomy" id="2708301"/>
    <lineage>
        <taxon>Bacteria</taxon>
        <taxon>Pseudomonadati</taxon>
        <taxon>Pseudomonadota</taxon>
        <taxon>Gammaproteobacteria</taxon>
        <taxon>Cellvibrionales</taxon>
        <taxon>Halieaceae</taxon>
        <taxon>Kineobactrum</taxon>
    </lineage>
</organism>
<keyword evidence="4 7" id="KW-0812">Transmembrane</keyword>
<evidence type="ECO:0000256" key="2">
    <source>
        <dbReference type="ARBA" id="ARBA00010199"/>
    </source>
</evidence>
<dbReference type="InterPro" id="IPR044644">
    <property type="entry name" value="DinF-like"/>
</dbReference>
<dbReference type="GO" id="GO:0005886">
    <property type="term" value="C:plasma membrane"/>
    <property type="evidence" value="ECO:0007669"/>
    <property type="project" value="TreeGrafter"/>
</dbReference>
<evidence type="ECO:0000256" key="1">
    <source>
        <dbReference type="ARBA" id="ARBA00004141"/>
    </source>
</evidence>
<feature type="transmembrane region" description="Helical" evidence="7">
    <location>
        <begin position="12"/>
        <end position="40"/>
    </location>
</feature>